<gene>
    <name evidence="1" type="ORF">VNE69_08085</name>
    <name evidence="2" type="ORF">VNE69_08089</name>
    <name evidence="3" type="ORF">VNE69_08093</name>
</gene>
<evidence type="ECO:0000313" key="3">
    <source>
        <dbReference type="EMBL" id="WUR04336.1"/>
    </source>
</evidence>
<dbReference type="GeneID" id="90542161"/>
<dbReference type="Proteomes" id="UP001334084">
    <property type="component" value="Chromosome 8"/>
</dbReference>
<reference evidence="2" key="1">
    <citation type="journal article" date="2024" name="BMC Genomics">
        <title>Functional annotation of a divergent genome using sequence and structure-based similarity.</title>
        <authorList>
            <person name="Svedberg D."/>
            <person name="Winiger R.R."/>
            <person name="Berg A."/>
            <person name="Sharma H."/>
            <person name="Tellgren-Roth C."/>
            <person name="Debrunner-Vossbrinck B.A."/>
            <person name="Vossbrinck C.R."/>
            <person name="Barandun J."/>
        </authorList>
    </citation>
    <scope>NUCLEOTIDE SEQUENCE</scope>
    <source>
        <strain evidence="2">Illinois isolate</strain>
    </source>
</reference>
<keyword evidence="4" id="KW-1185">Reference proteome</keyword>
<dbReference type="AlphaFoldDB" id="A0AAX4JEA4"/>
<name>A0AAX4JEA4_9MICR</name>
<evidence type="ECO:0000313" key="2">
    <source>
        <dbReference type="EMBL" id="WUR04332.1"/>
    </source>
</evidence>
<proteinExistence type="predicted"/>
<organism evidence="2 4">
    <name type="scientific">Vairimorpha necatrix</name>
    <dbReference type="NCBI Taxonomy" id="6039"/>
    <lineage>
        <taxon>Eukaryota</taxon>
        <taxon>Fungi</taxon>
        <taxon>Fungi incertae sedis</taxon>
        <taxon>Microsporidia</taxon>
        <taxon>Nosematidae</taxon>
        <taxon>Vairimorpha</taxon>
    </lineage>
</organism>
<dbReference type="KEGG" id="vnx:VNE69_08085"/>
<dbReference type="EMBL" id="CP142733">
    <property type="protein sequence ID" value="WUR04336.1"/>
    <property type="molecule type" value="Genomic_DNA"/>
</dbReference>
<accession>A0AAX4JEA4</accession>
<dbReference type="EMBL" id="CP142733">
    <property type="protein sequence ID" value="WUR04328.1"/>
    <property type="molecule type" value="Genomic_DNA"/>
</dbReference>
<evidence type="ECO:0000313" key="1">
    <source>
        <dbReference type="EMBL" id="WUR04328.1"/>
    </source>
</evidence>
<dbReference type="RefSeq" id="XP_065330473.1">
    <property type="nucleotide sequence ID" value="XM_065474401.1"/>
</dbReference>
<sequence>MLFAFLYLKKTVSIRKLAYIPTDIGIGITILEVTQEHKEEEISVVKSGDQMYVLLVNFPLDWKSPKPKDKFTKQLSEHFIRLQKVVYENISRLKDRIFSATRNVWSSISSIFSKFRSKISFLFTNTLAWSYKHIKMRSKTFEWVYKVSKHGFEKVLKVHKEIRE</sequence>
<evidence type="ECO:0000313" key="4">
    <source>
        <dbReference type="Proteomes" id="UP001334084"/>
    </source>
</evidence>
<protein>
    <submittedName>
        <fullName evidence="2">Uncharacterized protein</fullName>
    </submittedName>
</protein>
<dbReference type="EMBL" id="CP142733">
    <property type="protein sequence ID" value="WUR04332.1"/>
    <property type="molecule type" value="Genomic_DNA"/>
</dbReference>